<dbReference type="Gene3D" id="3.40.630.30">
    <property type="match status" value="1"/>
</dbReference>
<dbReference type="AlphaFoldDB" id="A0A6L7HXF0"/>
<dbReference type="CDD" id="cd04301">
    <property type="entry name" value="NAT_SF"/>
    <property type="match status" value="1"/>
</dbReference>
<dbReference type="SUPFAM" id="SSF55729">
    <property type="entry name" value="Acyl-CoA N-acyltransferases (Nat)"/>
    <property type="match status" value="1"/>
</dbReference>
<dbReference type="EMBL" id="WRPA01000007">
    <property type="protein sequence ID" value="MXR69009.1"/>
    <property type="molecule type" value="Genomic_DNA"/>
</dbReference>
<feature type="domain" description="N-acetyltransferase" evidence="1">
    <location>
        <begin position="7"/>
        <end position="151"/>
    </location>
</feature>
<organism evidence="2 3">
    <name type="scientific">Shewanella insulae</name>
    <dbReference type="NCBI Taxonomy" id="2681496"/>
    <lineage>
        <taxon>Bacteria</taxon>
        <taxon>Pseudomonadati</taxon>
        <taxon>Pseudomonadota</taxon>
        <taxon>Gammaproteobacteria</taxon>
        <taxon>Alteromonadales</taxon>
        <taxon>Shewanellaceae</taxon>
        <taxon>Shewanella</taxon>
    </lineage>
</organism>
<reference evidence="2 3" key="1">
    <citation type="submission" date="2019-12" db="EMBL/GenBank/DDBJ databases">
        <title>Shewanella insulae sp. nov., isolated from a tidal flat.</title>
        <authorList>
            <person name="Yoon J.-H."/>
        </authorList>
    </citation>
    <scope>NUCLEOTIDE SEQUENCE [LARGE SCALE GENOMIC DNA]</scope>
    <source>
        <strain evidence="2 3">JBTF-M18</strain>
    </source>
</reference>
<proteinExistence type="predicted"/>
<accession>A0A6L7HXF0</accession>
<dbReference type="RefSeq" id="WP_160795784.1">
    <property type="nucleotide sequence ID" value="NZ_WRPA01000007.1"/>
</dbReference>
<keyword evidence="3" id="KW-1185">Reference proteome</keyword>
<dbReference type="InterPro" id="IPR000182">
    <property type="entry name" value="GNAT_dom"/>
</dbReference>
<name>A0A6L7HXF0_9GAMM</name>
<dbReference type="PANTHER" id="PTHR43617">
    <property type="entry name" value="L-AMINO ACID N-ACETYLTRANSFERASE"/>
    <property type="match status" value="1"/>
</dbReference>
<dbReference type="Proteomes" id="UP000474778">
    <property type="component" value="Unassembled WGS sequence"/>
</dbReference>
<dbReference type="InterPro" id="IPR016181">
    <property type="entry name" value="Acyl_CoA_acyltransferase"/>
</dbReference>
<protein>
    <submittedName>
        <fullName evidence="2">GNAT family N-acetyltransferase</fullName>
    </submittedName>
</protein>
<comment type="caution">
    <text evidence="2">The sequence shown here is derived from an EMBL/GenBank/DDBJ whole genome shotgun (WGS) entry which is preliminary data.</text>
</comment>
<sequence length="151" mass="16748">MNNLPHISIKAAGKHQLQALYRLEQGLFGAHAYPDFFFRQSFDCWPSGLRVACDENECLLGYILLARSERVDSAWILSVAVDSAAQGRGIGRRLIVESLSALPASVTQVKLTVAPDNPARHLYARLGFVEQGLEADYFGPDEDRVLMTLSR</sequence>
<dbReference type="GO" id="GO:0016747">
    <property type="term" value="F:acyltransferase activity, transferring groups other than amino-acyl groups"/>
    <property type="evidence" value="ECO:0007669"/>
    <property type="project" value="InterPro"/>
</dbReference>
<dbReference type="Pfam" id="PF00583">
    <property type="entry name" value="Acetyltransf_1"/>
    <property type="match status" value="1"/>
</dbReference>
<gene>
    <name evidence="2" type="ORF">GNT65_10050</name>
</gene>
<dbReference type="InterPro" id="IPR050276">
    <property type="entry name" value="MshD_Acetyltransferase"/>
</dbReference>
<dbReference type="PROSITE" id="PS51186">
    <property type="entry name" value="GNAT"/>
    <property type="match status" value="1"/>
</dbReference>
<keyword evidence="2" id="KW-0808">Transferase</keyword>
<evidence type="ECO:0000259" key="1">
    <source>
        <dbReference type="PROSITE" id="PS51186"/>
    </source>
</evidence>
<evidence type="ECO:0000313" key="3">
    <source>
        <dbReference type="Proteomes" id="UP000474778"/>
    </source>
</evidence>
<evidence type="ECO:0000313" key="2">
    <source>
        <dbReference type="EMBL" id="MXR69009.1"/>
    </source>
</evidence>
<dbReference type="PANTHER" id="PTHR43617:SF34">
    <property type="entry name" value="PUTATIVE-RELATED"/>
    <property type="match status" value="1"/>
</dbReference>